<dbReference type="OrthoDB" id="6252479at2759"/>
<organism evidence="15 16">
    <name type="scientific">Chanos chanos</name>
    <name type="common">Milkfish</name>
    <name type="synonym">Mugil chanos</name>
    <dbReference type="NCBI Taxonomy" id="29144"/>
    <lineage>
        <taxon>Eukaryota</taxon>
        <taxon>Metazoa</taxon>
        <taxon>Chordata</taxon>
        <taxon>Craniata</taxon>
        <taxon>Vertebrata</taxon>
        <taxon>Euteleostomi</taxon>
        <taxon>Actinopterygii</taxon>
        <taxon>Neopterygii</taxon>
        <taxon>Teleostei</taxon>
        <taxon>Ostariophysi</taxon>
        <taxon>Gonorynchiformes</taxon>
        <taxon>Chanidae</taxon>
        <taxon>Chanos</taxon>
    </lineage>
</organism>
<evidence type="ECO:0000256" key="3">
    <source>
        <dbReference type="ARBA" id="ARBA00022475"/>
    </source>
</evidence>
<dbReference type="InterPro" id="IPR020894">
    <property type="entry name" value="Cadherin_CS"/>
</dbReference>
<gene>
    <name evidence="16" type="primary">LOC115828183</name>
</gene>
<evidence type="ECO:0000256" key="4">
    <source>
        <dbReference type="ARBA" id="ARBA00022692"/>
    </source>
</evidence>
<keyword evidence="15" id="KW-1185">Reference proteome</keyword>
<keyword evidence="3" id="KW-1003">Cell membrane</keyword>
<dbReference type="SMART" id="SM00112">
    <property type="entry name" value="CA"/>
    <property type="match status" value="6"/>
</dbReference>
<accession>A0A6J2WUX6</accession>
<dbReference type="InterPro" id="IPR013164">
    <property type="entry name" value="Cadherin_N"/>
</dbReference>
<dbReference type="InterPro" id="IPR050174">
    <property type="entry name" value="Protocadherin/Cadherin-CA"/>
</dbReference>
<keyword evidence="10 13" id="KW-0472">Membrane</keyword>
<evidence type="ECO:0000256" key="6">
    <source>
        <dbReference type="ARBA" id="ARBA00022737"/>
    </source>
</evidence>
<keyword evidence="6" id="KW-0677">Repeat</keyword>
<keyword evidence="11" id="KW-0325">Glycoprotein</keyword>
<dbReference type="PRINTS" id="PR00205">
    <property type="entry name" value="CADHERIN"/>
</dbReference>
<dbReference type="GO" id="GO:0009653">
    <property type="term" value="P:anatomical structure morphogenesis"/>
    <property type="evidence" value="ECO:0007669"/>
    <property type="project" value="UniProtKB-ARBA"/>
</dbReference>
<protein>
    <submittedName>
        <fullName evidence="16">Protocadherin gamma-A11-like</fullName>
    </submittedName>
</protein>
<proteinExistence type="predicted"/>
<evidence type="ECO:0000256" key="1">
    <source>
        <dbReference type="ARBA" id="ARBA00003436"/>
    </source>
</evidence>
<dbReference type="FunFam" id="2.60.40.60:FF:000002">
    <property type="entry name" value="Protocadherin alpha 2"/>
    <property type="match status" value="1"/>
</dbReference>
<feature type="domain" description="Cadherin" evidence="14">
    <location>
        <begin position="12"/>
        <end position="116"/>
    </location>
</feature>
<evidence type="ECO:0000256" key="2">
    <source>
        <dbReference type="ARBA" id="ARBA00004251"/>
    </source>
</evidence>
<sequence>MAFTLLAHMATGQIRYSIPEEMTEGSFVGNIGSDLGLEPKRLVSGKARVFSASGSEYVGLDMEKGHLVVSKRIDREQLCGELSACSTSFNVILENPMELHRVTVDILDINDNSPVFPKGEIELEISEVALPGARFALESAIDPDVGINALQNYALHPTDHFNLNIENGADGSKNVEMVLQTSLDREKKTNHHLTLTAVDGGKPQRSGTVKINIIVLDANDNAPVFSQSSYKTLVTENAPTGTLVTTVSATDADESSHNIQYYFEHPSAAVKALFTINSESGEVRVTGEIDYEKHKQFKIKVTAKDHGGLTDSSVILIDVIDVNDNTPKITIMSFSSALPEDAGPGTVVAMINVQDLDSDDNGRVTCSIDRDLPFKIESSLKNDYNLVTNSPLDREQTKEYNITITAVDRGSPSLSSKETLTLKISDVNDHAPQFQQQTYNAYVLENNSPSVSIISVKAEDADWGPNARVSYFIDDGSLNGYPLTSYVSVNSDSGVIYAVKSFDFEQLKSFKVQVKAQDGGTPPLSSNTTLNIFIQDQNDNAPQILYPVQTSSSVVAEMVPRSADVGYLVTKVVAVDVDSGQNAWLSYKLQKATDRALFEVGEQNGEIRTVRQVTDKDAVKHRLTVVVEDNGQPSRSATVIVNVAVADSFPEVISEFTNFNHDTTYSDNLTFYLILALAVVSVLFIFSLIAIISVKIYRWRQNRLFYKSAPNLPVIPYYPPVYTDGTLQRVYNYEMCGTTDSRMSDIKFVRPYSQNTLVNVSCAGTVQREKREQEEDADLSLEVRNSFSVFSDLTFTCIDCTVTVFSPTSLYVF</sequence>
<feature type="domain" description="Cadherin" evidence="14">
    <location>
        <begin position="330"/>
        <end position="434"/>
    </location>
</feature>
<feature type="domain" description="Cadherin" evidence="14">
    <location>
        <begin position="117"/>
        <end position="225"/>
    </location>
</feature>
<dbReference type="PANTHER" id="PTHR24028:SF296">
    <property type="entry name" value="PROTOCADHERIN 1 GAMMA 11 PRECURSOR-RELATED"/>
    <property type="match status" value="1"/>
</dbReference>
<dbReference type="GO" id="GO:0005886">
    <property type="term" value="C:plasma membrane"/>
    <property type="evidence" value="ECO:0007669"/>
    <property type="project" value="UniProtKB-SubCell"/>
</dbReference>
<evidence type="ECO:0000256" key="9">
    <source>
        <dbReference type="ARBA" id="ARBA00022989"/>
    </source>
</evidence>
<dbReference type="InParanoid" id="A0A6J2WUX6"/>
<dbReference type="InterPro" id="IPR032455">
    <property type="entry name" value="Cadherin_C"/>
</dbReference>
<dbReference type="FunFam" id="2.60.40.60:FF:000006">
    <property type="entry name" value="Protocadherin alpha 2"/>
    <property type="match status" value="1"/>
</dbReference>
<dbReference type="Proteomes" id="UP000504632">
    <property type="component" value="Chromosome 15"/>
</dbReference>
<reference evidence="16" key="1">
    <citation type="submission" date="2025-08" db="UniProtKB">
        <authorList>
            <consortium name="RefSeq"/>
        </authorList>
    </citation>
    <scope>IDENTIFICATION</scope>
</reference>
<dbReference type="Gene3D" id="2.60.40.60">
    <property type="entry name" value="Cadherins"/>
    <property type="match status" value="6"/>
</dbReference>
<dbReference type="RefSeq" id="XP_030647997.1">
    <property type="nucleotide sequence ID" value="XM_030792137.1"/>
</dbReference>
<comment type="subcellular location">
    <subcellularLocation>
        <location evidence="2">Cell membrane</location>
        <topology evidence="2">Single-pass type I membrane protein</topology>
    </subcellularLocation>
</comment>
<dbReference type="GO" id="GO:0005509">
    <property type="term" value="F:calcium ion binding"/>
    <property type="evidence" value="ECO:0007669"/>
    <property type="project" value="UniProtKB-UniRule"/>
</dbReference>
<evidence type="ECO:0000256" key="13">
    <source>
        <dbReference type="SAM" id="Phobius"/>
    </source>
</evidence>
<evidence type="ECO:0000259" key="14">
    <source>
        <dbReference type="PROSITE" id="PS50268"/>
    </source>
</evidence>
<evidence type="ECO:0000256" key="7">
    <source>
        <dbReference type="ARBA" id="ARBA00022837"/>
    </source>
</evidence>
<dbReference type="Pfam" id="PF08266">
    <property type="entry name" value="Cadherin_2"/>
    <property type="match status" value="1"/>
</dbReference>
<dbReference type="Pfam" id="PF00028">
    <property type="entry name" value="Cadherin"/>
    <property type="match status" value="5"/>
</dbReference>
<dbReference type="SUPFAM" id="SSF49313">
    <property type="entry name" value="Cadherin-like"/>
    <property type="match status" value="5"/>
</dbReference>
<evidence type="ECO:0000256" key="11">
    <source>
        <dbReference type="ARBA" id="ARBA00023180"/>
    </source>
</evidence>
<dbReference type="InterPro" id="IPR002126">
    <property type="entry name" value="Cadherin-like_dom"/>
</dbReference>
<evidence type="ECO:0000313" key="15">
    <source>
        <dbReference type="Proteomes" id="UP000504632"/>
    </source>
</evidence>
<dbReference type="InterPro" id="IPR015919">
    <property type="entry name" value="Cadherin-like_sf"/>
</dbReference>
<evidence type="ECO:0000256" key="8">
    <source>
        <dbReference type="ARBA" id="ARBA00022889"/>
    </source>
</evidence>
<dbReference type="FunFam" id="2.60.40.60:FF:000001">
    <property type="entry name" value="Protocadherin alpha 2"/>
    <property type="match status" value="1"/>
</dbReference>
<dbReference type="FunFam" id="2.60.40.60:FF:000004">
    <property type="entry name" value="Protocadherin 1 gamma 2"/>
    <property type="match status" value="1"/>
</dbReference>
<dbReference type="PROSITE" id="PS50268">
    <property type="entry name" value="CADHERIN_2"/>
    <property type="match status" value="6"/>
</dbReference>
<dbReference type="PROSITE" id="PS00232">
    <property type="entry name" value="CADHERIN_1"/>
    <property type="match status" value="3"/>
</dbReference>
<evidence type="ECO:0000313" key="16">
    <source>
        <dbReference type="RefSeq" id="XP_030647997.1"/>
    </source>
</evidence>
<keyword evidence="5" id="KW-0732">Signal</keyword>
<dbReference type="GO" id="GO:0007156">
    <property type="term" value="P:homophilic cell adhesion via plasma membrane adhesion molecules"/>
    <property type="evidence" value="ECO:0007669"/>
    <property type="project" value="InterPro"/>
</dbReference>
<keyword evidence="7 12" id="KW-0106">Calcium</keyword>
<keyword evidence="9 13" id="KW-1133">Transmembrane helix</keyword>
<evidence type="ECO:0000256" key="5">
    <source>
        <dbReference type="ARBA" id="ARBA00022729"/>
    </source>
</evidence>
<evidence type="ECO:0000256" key="10">
    <source>
        <dbReference type="ARBA" id="ARBA00023136"/>
    </source>
</evidence>
<feature type="domain" description="Cadherin" evidence="14">
    <location>
        <begin position="551"/>
        <end position="656"/>
    </location>
</feature>
<name>A0A6J2WUX6_CHACN</name>
<dbReference type="Pfam" id="PF16492">
    <property type="entry name" value="Cadherin_C_2"/>
    <property type="match status" value="1"/>
</dbReference>
<dbReference type="FunFam" id="2.60.40.60:FF:000129">
    <property type="entry name" value="protocadherin alpha-C2 isoform X1"/>
    <property type="match status" value="1"/>
</dbReference>
<feature type="domain" description="Cadherin" evidence="14">
    <location>
        <begin position="435"/>
        <end position="544"/>
    </location>
</feature>
<comment type="function">
    <text evidence="1">Potential calcium-dependent cell-adhesion protein. May be involved in the establishment and maintenance of specific neuronal connections in the brain.</text>
</comment>
<feature type="transmembrane region" description="Helical" evidence="13">
    <location>
        <begin position="669"/>
        <end position="697"/>
    </location>
</feature>
<keyword evidence="4 13" id="KW-0812">Transmembrane</keyword>
<dbReference type="FunFam" id="2.60.40.60:FF:000007">
    <property type="entry name" value="Protocadherin alpha 2"/>
    <property type="match status" value="1"/>
</dbReference>
<dbReference type="PANTHER" id="PTHR24028">
    <property type="entry name" value="CADHERIN-87A"/>
    <property type="match status" value="1"/>
</dbReference>
<dbReference type="GeneID" id="115828183"/>
<evidence type="ECO:0000256" key="12">
    <source>
        <dbReference type="PROSITE-ProRule" id="PRU00043"/>
    </source>
</evidence>
<dbReference type="CDD" id="cd11304">
    <property type="entry name" value="Cadherin_repeat"/>
    <property type="match status" value="5"/>
</dbReference>
<feature type="domain" description="Cadherin" evidence="14">
    <location>
        <begin position="226"/>
        <end position="329"/>
    </location>
</feature>
<dbReference type="AlphaFoldDB" id="A0A6J2WUX6"/>
<keyword evidence="8" id="KW-0130">Cell adhesion</keyword>